<dbReference type="HAMAP" id="MF_01364_A">
    <property type="entry name" value="Ribosomal_uS14_2_A"/>
    <property type="match status" value="1"/>
</dbReference>
<evidence type="ECO:0000313" key="9">
    <source>
        <dbReference type="EMBL" id="TIB75608.1"/>
    </source>
</evidence>
<dbReference type="PANTHER" id="PTHR12010:SF2">
    <property type="entry name" value="40S RIBOSOMAL PROTEIN S29"/>
    <property type="match status" value="1"/>
</dbReference>
<evidence type="ECO:0000313" key="10">
    <source>
        <dbReference type="EMBL" id="TIB96329.1"/>
    </source>
</evidence>
<evidence type="ECO:0000313" key="16">
    <source>
        <dbReference type="Proteomes" id="UP000305647"/>
    </source>
</evidence>
<organism evidence="9 19">
    <name type="scientific">Wallemia mellicola</name>
    <dbReference type="NCBI Taxonomy" id="1708541"/>
    <lineage>
        <taxon>Eukaryota</taxon>
        <taxon>Fungi</taxon>
        <taxon>Dikarya</taxon>
        <taxon>Basidiomycota</taxon>
        <taxon>Wallemiomycotina</taxon>
        <taxon>Wallemiomycetes</taxon>
        <taxon>Wallemiales</taxon>
        <taxon>Wallemiaceae</taxon>
        <taxon>Wallemia</taxon>
    </lineage>
</organism>
<accession>A0A4T0LZL2</accession>
<dbReference type="Gene3D" id="4.10.830.10">
    <property type="entry name" value="30s Ribosomal Protein S14, Chain N"/>
    <property type="match status" value="1"/>
</dbReference>
<dbReference type="EMBL" id="SPRH01000066">
    <property type="protein sequence ID" value="TIB96329.1"/>
    <property type="molecule type" value="Genomic_DNA"/>
</dbReference>
<evidence type="ECO:0000313" key="12">
    <source>
        <dbReference type="EMBL" id="TIC59169.1"/>
    </source>
</evidence>
<protein>
    <recommendedName>
        <fullName evidence="21">Ribosomal protein S14</fullName>
    </recommendedName>
</protein>
<keyword evidence="3" id="KW-0479">Metal-binding</keyword>
<evidence type="ECO:0000256" key="6">
    <source>
        <dbReference type="ARBA" id="ARBA00022884"/>
    </source>
</evidence>
<evidence type="ECO:0000313" key="11">
    <source>
        <dbReference type="EMBL" id="TIC24487.1"/>
    </source>
</evidence>
<dbReference type="EMBL" id="SPRV01000067">
    <property type="protein sequence ID" value="TIC59169.1"/>
    <property type="molecule type" value="Genomic_DNA"/>
</dbReference>
<keyword evidence="6" id="KW-0694">RNA-binding</keyword>
<dbReference type="GO" id="GO:0008270">
    <property type="term" value="F:zinc ion binding"/>
    <property type="evidence" value="ECO:0007669"/>
    <property type="project" value="InterPro"/>
</dbReference>
<dbReference type="EMBL" id="SPRC01000060">
    <property type="protein sequence ID" value="TIB75608.1"/>
    <property type="molecule type" value="Genomic_DNA"/>
</dbReference>
<dbReference type="Proteomes" id="UP000305647">
    <property type="component" value="Unassembled WGS sequence"/>
</dbReference>
<dbReference type="GO" id="GO:0019843">
    <property type="term" value="F:rRNA binding"/>
    <property type="evidence" value="ECO:0007669"/>
    <property type="project" value="UniProtKB-KW"/>
</dbReference>
<dbReference type="Proteomes" id="UP000310708">
    <property type="component" value="Unassembled WGS sequence"/>
</dbReference>
<dbReference type="GO" id="GO:0002181">
    <property type="term" value="P:cytoplasmic translation"/>
    <property type="evidence" value="ECO:0007669"/>
    <property type="project" value="TreeGrafter"/>
</dbReference>
<dbReference type="EMBL" id="SPRO01000070">
    <property type="protein sequence ID" value="TIC24487.1"/>
    <property type="molecule type" value="Genomic_DNA"/>
</dbReference>
<dbReference type="Proteomes" id="UP000307169">
    <property type="component" value="Unassembled WGS sequence"/>
</dbReference>
<dbReference type="OrthoDB" id="10252683at2759"/>
<evidence type="ECO:0000313" key="15">
    <source>
        <dbReference type="Proteomes" id="UP000305362"/>
    </source>
</evidence>
<evidence type="ECO:0000313" key="20">
    <source>
        <dbReference type="Proteomes" id="UP000310708"/>
    </source>
</evidence>
<dbReference type="Proteomes" id="UP000309601">
    <property type="component" value="Unassembled WGS sequence"/>
</dbReference>
<comment type="cofactor">
    <cofactor evidence="1">
        <name>Zn(2+)</name>
        <dbReference type="ChEBI" id="CHEBI:29105"/>
    </cofactor>
</comment>
<dbReference type="PROSITE" id="PS00527">
    <property type="entry name" value="RIBOSOMAL_S14"/>
    <property type="match status" value="1"/>
</dbReference>
<dbReference type="FunFam" id="4.10.830.10:FF:000002">
    <property type="entry name" value="40S ribosomal protein S29"/>
    <property type="match status" value="1"/>
</dbReference>
<dbReference type="GO" id="GO:0003735">
    <property type="term" value="F:structural constituent of ribosome"/>
    <property type="evidence" value="ECO:0007669"/>
    <property type="project" value="InterPro"/>
</dbReference>
<evidence type="ECO:0000313" key="17">
    <source>
        <dbReference type="Proteomes" id="UP000307169"/>
    </source>
</evidence>
<evidence type="ECO:0000256" key="1">
    <source>
        <dbReference type="ARBA" id="ARBA00001947"/>
    </source>
</evidence>
<evidence type="ECO:0000256" key="7">
    <source>
        <dbReference type="ARBA" id="ARBA00022980"/>
    </source>
</evidence>
<dbReference type="InterPro" id="IPR023676">
    <property type="entry name" value="Ribosomal_uS14_arc"/>
</dbReference>
<dbReference type="InterPro" id="IPR018271">
    <property type="entry name" value="Ribosomal_uS14_CS"/>
</dbReference>
<keyword evidence="7" id="KW-0689">Ribosomal protein</keyword>
<sequence length="76" mass="8807">MAHSNVWYSRPRIYGKGSRSCRVCGKNGQGLIRKYGMDICRQCFRENASAIGFVKIFAVQVKLVPQIYLKYYMLHT</sequence>
<evidence type="ECO:0000256" key="2">
    <source>
        <dbReference type="ARBA" id="ARBA00009083"/>
    </source>
</evidence>
<dbReference type="PANTHER" id="PTHR12010">
    <property type="entry name" value="40S RIBOSOMAL PROTEIN S29"/>
    <property type="match status" value="1"/>
</dbReference>
<dbReference type="InterPro" id="IPR039744">
    <property type="entry name" value="RIbosomal_uS14_euk_arc"/>
</dbReference>
<evidence type="ECO:0008006" key="21">
    <source>
        <dbReference type="Google" id="ProtNLM"/>
    </source>
</evidence>
<gene>
    <name evidence="13" type="ORF">E3Q01_04012</name>
    <name evidence="14" type="ORF">E3Q02_01139</name>
    <name evidence="12" type="ORF">E3Q03_03928</name>
    <name evidence="11" type="ORF">E3Q10_04030</name>
    <name evidence="10" type="ORF">E3Q17_03887</name>
    <name evidence="9" type="ORF">E3Q22_03909</name>
</gene>
<dbReference type="GO" id="GO:0022627">
    <property type="term" value="C:cytosolic small ribosomal subunit"/>
    <property type="evidence" value="ECO:0007669"/>
    <property type="project" value="TreeGrafter"/>
</dbReference>
<reference evidence="15 16" key="1">
    <citation type="submission" date="2019-03" db="EMBL/GenBank/DDBJ databases">
        <title>Sequencing 25 genomes of Wallemia mellicola.</title>
        <authorList>
            <person name="Gostincar C."/>
        </authorList>
    </citation>
    <scope>NUCLEOTIDE SEQUENCE [LARGE SCALE GENOMIC DNA]</scope>
    <source>
        <strain evidence="10 17">EXF-1262</strain>
        <strain evidence="14 18">EXF-1274</strain>
        <strain evidence="12 15">EXF-1277</strain>
        <strain evidence="9 19">EXF-6152</strain>
        <strain evidence="13 20">EXF-757</strain>
        <strain evidence="11 16">EXF-8738</strain>
    </source>
</reference>
<keyword evidence="8" id="KW-0687">Ribonucleoprotein</keyword>
<dbReference type="Proteomes" id="UP000305362">
    <property type="component" value="Unassembled WGS sequence"/>
</dbReference>
<dbReference type="InterPro" id="IPR043140">
    <property type="entry name" value="Ribosomal_uS14_sf"/>
</dbReference>
<keyword evidence="4" id="KW-0699">rRNA-binding</keyword>
<evidence type="ECO:0000256" key="3">
    <source>
        <dbReference type="ARBA" id="ARBA00022723"/>
    </source>
</evidence>
<dbReference type="EMBL" id="SPRX01000073">
    <property type="protein sequence ID" value="TIC62312.1"/>
    <property type="molecule type" value="Genomic_DNA"/>
</dbReference>
<keyword evidence="5" id="KW-0862">Zinc</keyword>
<evidence type="ECO:0000313" key="14">
    <source>
        <dbReference type="EMBL" id="TIC68771.1"/>
    </source>
</evidence>
<comment type="caution">
    <text evidence="9">The sequence shown here is derived from an EMBL/GenBank/DDBJ whole genome shotgun (WGS) entry which is preliminary data.</text>
</comment>
<evidence type="ECO:0000313" key="18">
    <source>
        <dbReference type="Proteomes" id="UP000309601"/>
    </source>
</evidence>
<evidence type="ECO:0000256" key="8">
    <source>
        <dbReference type="ARBA" id="ARBA00023274"/>
    </source>
</evidence>
<dbReference type="NCBIfam" id="NF004424">
    <property type="entry name" value="PRK05766.1"/>
    <property type="match status" value="1"/>
</dbReference>
<dbReference type="InterPro" id="IPR001209">
    <property type="entry name" value="Ribosomal_uS14"/>
</dbReference>
<proteinExistence type="inferred from homology"/>
<evidence type="ECO:0000256" key="4">
    <source>
        <dbReference type="ARBA" id="ARBA00022730"/>
    </source>
</evidence>
<dbReference type="AlphaFoldDB" id="A0A4T0LZL2"/>
<comment type="similarity">
    <text evidence="2">Belongs to the universal ribosomal protein uS14 family.</text>
</comment>
<dbReference type="Pfam" id="PF00253">
    <property type="entry name" value="Ribosomal_S14"/>
    <property type="match status" value="1"/>
</dbReference>
<dbReference type="EMBL" id="SPRW01000008">
    <property type="protein sequence ID" value="TIC68771.1"/>
    <property type="molecule type" value="Genomic_DNA"/>
</dbReference>
<evidence type="ECO:0000313" key="19">
    <source>
        <dbReference type="Proteomes" id="UP000310685"/>
    </source>
</evidence>
<evidence type="ECO:0000256" key="5">
    <source>
        <dbReference type="ARBA" id="ARBA00022833"/>
    </source>
</evidence>
<name>A0A4T0LZL2_9BASI</name>
<evidence type="ECO:0000313" key="13">
    <source>
        <dbReference type="EMBL" id="TIC62312.1"/>
    </source>
</evidence>
<dbReference type="Proteomes" id="UP000310685">
    <property type="component" value="Unassembled WGS sequence"/>
</dbReference>